<evidence type="ECO:0000256" key="5">
    <source>
        <dbReference type="ARBA" id="ARBA00022692"/>
    </source>
</evidence>
<dbReference type="GO" id="GO:0046872">
    <property type="term" value="F:metal ion binding"/>
    <property type="evidence" value="ECO:0007669"/>
    <property type="project" value="UniProtKB-KW"/>
</dbReference>
<evidence type="ECO:0000256" key="4">
    <source>
        <dbReference type="ARBA" id="ARBA00022553"/>
    </source>
</evidence>
<keyword evidence="6" id="KW-0479">Metal-binding</keyword>
<gene>
    <name evidence="18" type="ORF">WJX72_001323</name>
</gene>
<feature type="transmembrane region" description="Helical" evidence="16">
    <location>
        <begin position="571"/>
        <end position="592"/>
    </location>
</feature>
<proteinExistence type="predicted"/>
<evidence type="ECO:0000313" key="19">
    <source>
        <dbReference type="Proteomes" id="UP001489004"/>
    </source>
</evidence>
<evidence type="ECO:0000256" key="6">
    <source>
        <dbReference type="ARBA" id="ARBA00022723"/>
    </source>
</evidence>
<evidence type="ECO:0000256" key="2">
    <source>
        <dbReference type="ARBA" id="ARBA00004651"/>
    </source>
</evidence>
<dbReference type="Pfam" id="PF01764">
    <property type="entry name" value="Lipase_3"/>
    <property type="match status" value="1"/>
</dbReference>
<keyword evidence="4" id="KW-0597">Phosphoprotein</keyword>
<keyword evidence="9" id="KW-0442">Lipid degradation</keyword>
<dbReference type="CDD" id="cd00519">
    <property type="entry name" value="Lipase_3"/>
    <property type="match status" value="1"/>
</dbReference>
<feature type="compositionally biased region" description="Low complexity" evidence="15">
    <location>
        <begin position="806"/>
        <end position="825"/>
    </location>
</feature>
<dbReference type="Proteomes" id="UP001489004">
    <property type="component" value="Unassembled WGS sequence"/>
</dbReference>
<feature type="domain" description="Fungal lipase-type" evidence="17">
    <location>
        <begin position="470"/>
        <end position="639"/>
    </location>
</feature>
<evidence type="ECO:0000256" key="12">
    <source>
        <dbReference type="ARBA" id="ARBA00023136"/>
    </source>
</evidence>
<dbReference type="Gene3D" id="3.40.50.1820">
    <property type="entry name" value="alpha/beta hydrolase"/>
    <property type="match status" value="1"/>
</dbReference>
<feature type="transmembrane region" description="Helical" evidence="16">
    <location>
        <begin position="20"/>
        <end position="43"/>
    </location>
</feature>
<keyword evidence="19" id="KW-1185">Reference proteome</keyword>
<accession>A0AAW1P584</accession>
<evidence type="ECO:0000256" key="15">
    <source>
        <dbReference type="SAM" id="MobiDB-lite"/>
    </source>
</evidence>
<dbReference type="GO" id="GO:0016298">
    <property type="term" value="F:lipase activity"/>
    <property type="evidence" value="ECO:0007669"/>
    <property type="project" value="TreeGrafter"/>
</dbReference>
<sequence>MPALCLFGRRFHIATDDIPVLAVVPALFHTGWSIGLSILWGVLGRPKGCHASPGYEVALAGLLASFVLSAVVQWAMVWEGLKGSIFETSKRWRVQYLMYAEMGLIVVELGFVVYGTVLLYQTPPVCFKKNAVLWSPNGVMNVAIWATWAILGLMILAIVLAWNFFPDYADQKSWEHRCFCITLICCCQFQRSSEGPDGKPAPYARLAELFVQIFGHVDLVLTDVIVAAILAGQAQRCKRHRLVQDIVKAAEGADGSGSPRHPVPDKALSGGSSGSNGLSSNGENGDLILQIYPMQSGDPMLQHMEKHSEEAGLTRTNSRPTHLLTPSGLAAELRPDWDPQEAVHRQGSHYEAVLSDDVYIAAHFSKFAFAAYGYMLYIWSQPRAKGLCKLCLGRNCGLCCGPLRRYWSSFQARHWLPDVNIANHLNREAIQQMTGLPDREVVFVRFVHESTSDKCLPYFIAVDRETRSVVIAIRGTLSLEDCLTDALCEPAELDDWIKEVHQGSGPRSFDSEVPPVQAADRETQTQAHSGILDCAKAVVADLQHEQVLQSLLEFRSMHPNKPQPKHDCRGYGVVVTGHSLGAGAAILVGLYLRNFFDGTKVYAFSPPGGLADPRVADAVQEFCTSVLIGKDWIPRLTLATFERLRDEMIMAACRCKLNKAQVMWGVICGKRWKEEELFLPEAEVAQEASDLLQQYTARLHRSRSDHRRLASARNFVPPGRLMFLRPIKVATRTNIVKRKYDAVWIKAQELMSEGILVSPRMMADHMPDYLNSTLQRLASARRRHGLHAAPVDEGASHDSPHIHVVSRGGSSSASEHSSLRTSKQH</sequence>
<protein>
    <recommendedName>
        <fullName evidence="14">sn-1-specific diacylglycerol lipase</fullName>
        <ecNumber evidence="14">3.1.1.116</ecNumber>
    </recommendedName>
</protein>
<evidence type="ECO:0000256" key="8">
    <source>
        <dbReference type="ARBA" id="ARBA00022837"/>
    </source>
</evidence>
<evidence type="ECO:0000256" key="13">
    <source>
        <dbReference type="ARBA" id="ARBA00024531"/>
    </source>
</evidence>
<comment type="caution">
    <text evidence="18">The sequence shown here is derived from an EMBL/GenBank/DDBJ whole genome shotgun (WGS) entry which is preliminary data.</text>
</comment>
<feature type="region of interest" description="Disordered" evidence="15">
    <location>
        <begin position="788"/>
        <end position="825"/>
    </location>
</feature>
<organism evidence="18 19">
    <name type="scientific">[Myrmecia] bisecta</name>
    <dbReference type="NCBI Taxonomy" id="41462"/>
    <lineage>
        <taxon>Eukaryota</taxon>
        <taxon>Viridiplantae</taxon>
        <taxon>Chlorophyta</taxon>
        <taxon>core chlorophytes</taxon>
        <taxon>Trebouxiophyceae</taxon>
        <taxon>Trebouxiales</taxon>
        <taxon>Trebouxiaceae</taxon>
        <taxon>Myrmecia</taxon>
    </lineage>
</organism>
<evidence type="ECO:0000256" key="11">
    <source>
        <dbReference type="ARBA" id="ARBA00023098"/>
    </source>
</evidence>
<evidence type="ECO:0000256" key="7">
    <source>
        <dbReference type="ARBA" id="ARBA00022801"/>
    </source>
</evidence>
<dbReference type="GO" id="GO:0016042">
    <property type="term" value="P:lipid catabolic process"/>
    <property type="evidence" value="ECO:0007669"/>
    <property type="project" value="UniProtKB-KW"/>
</dbReference>
<dbReference type="GO" id="GO:0005886">
    <property type="term" value="C:plasma membrane"/>
    <property type="evidence" value="ECO:0007669"/>
    <property type="project" value="UniProtKB-SubCell"/>
</dbReference>
<keyword evidence="12 16" id="KW-0472">Membrane</keyword>
<reference evidence="18 19" key="1">
    <citation type="journal article" date="2024" name="Nat. Commun.">
        <title>Phylogenomics reveals the evolutionary origins of lichenization in chlorophyte algae.</title>
        <authorList>
            <person name="Puginier C."/>
            <person name="Libourel C."/>
            <person name="Otte J."/>
            <person name="Skaloud P."/>
            <person name="Haon M."/>
            <person name="Grisel S."/>
            <person name="Petersen M."/>
            <person name="Berrin J.G."/>
            <person name="Delaux P.M."/>
            <person name="Dal Grande F."/>
            <person name="Keller J."/>
        </authorList>
    </citation>
    <scope>NUCLEOTIDE SEQUENCE [LARGE SCALE GENOMIC DNA]</scope>
    <source>
        <strain evidence="18 19">SAG 2043</strain>
    </source>
</reference>
<keyword evidence="10 16" id="KW-1133">Transmembrane helix</keyword>
<feature type="transmembrane region" description="Helical" evidence="16">
    <location>
        <begin position="142"/>
        <end position="165"/>
    </location>
</feature>
<evidence type="ECO:0000313" key="18">
    <source>
        <dbReference type="EMBL" id="KAK9805494.1"/>
    </source>
</evidence>
<feature type="transmembrane region" description="Helical" evidence="16">
    <location>
        <begin position="96"/>
        <end position="121"/>
    </location>
</feature>
<dbReference type="PANTHER" id="PTHR45792">
    <property type="entry name" value="DIACYLGLYCEROL LIPASE HOMOLOG-RELATED"/>
    <property type="match status" value="1"/>
</dbReference>
<comment type="catalytic activity">
    <reaction evidence="13">
        <text>a 1,2-diacyl-sn-glycerol + H2O = a 2-acylglycerol + a fatty acid + H(+)</text>
        <dbReference type="Rhea" id="RHEA:33275"/>
        <dbReference type="ChEBI" id="CHEBI:15377"/>
        <dbReference type="ChEBI" id="CHEBI:15378"/>
        <dbReference type="ChEBI" id="CHEBI:17389"/>
        <dbReference type="ChEBI" id="CHEBI:17815"/>
        <dbReference type="ChEBI" id="CHEBI:28868"/>
        <dbReference type="EC" id="3.1.1.116"/>
    </reaction>
    <physiologicalReaction direction="left-to-right" evidence="13">
        <dbReference type="Rhea" id="RHEA:33276"/>
    </physiologicalReaction>
</comment>
<evidence type="ECO:0000256" key="9">
    <source>
        <dbReference type="ARBA" id="ARBA00022963"/>
    </source>
</evidence>
<dbReference type="EC" id="3.1.1.116" evidence="14"/>
<evidence type="ECO:0000256" key="16">
    <source>
        <dbReference type="SAM" id="Phobius"/>
    </source>
</evidence>
<evidence type="ECO:0000256" key="10">
    <source>
        <dbReference type="ARBA" id="ARBA00022989"/>
    </source>
</evidence>
<keyword evidence="11" id="KW-0443">Lipid metabolism</keyword>
<evidence type="ECO:0000256" key="3">
    <source>
        <dbReference type="ARBA" id="ARBA00022475"/>
    </source>
</evidence>
<keyword evidence="7" id="KW-0378">Hydrolase</keyword>
<dbReference type="InterPro" id="IPR052214">
    <property type="entry name" value="DAG_Lipase-Related"/>
</dbReference>
<evidence type="ECO:0000256" key="1">
    <source>
        <dbReference type="ARBA" id="ARBA00001913"/>
    </source>
</evidence>
<feature type="transmembrane region" description="Helical" evidence="16">
    <location>
        <begin position="55"/>
        <end position="76"/>
    </location>
</feature>
<dbReference type="InterPro" id="IPR029058">
    <property type="entry name" value="AB_hydrolase_fold"/>
</dbReference>
<comment type="subcellular location">
    <subcellularLocation>
        <location evidence="2">Cell membrane</location>
        <topology evidence="2">Multi-pass membrane protein</topology>
    </subcellularLocation>
</comment>
<dbReference type="PANTHER" id="PTHR45792:SF8">
    <property type="entry name" value="DIACYLGLYCEROL LIPASE-ALPHA"/>
    <property type="match status" value="1"/>
</dbReference>
<feature type="region of interest" description="Disordered" evidence="15">
    <location>
        <begin position="251"/>
        <end position="279"/>
    </location>
</feature>
<dbReference type="InterPro" id="IPR002921">
    <property type="entry name" value="Fungal_lipase-type"/>
</dbReference>
<comment type="cofactor">
    <cofactor evidence="1">
        <name>Ca(2+)</name>
        <dbReference type="ChEBI" id="CHEBI:29108"/>
    </cofactor>
</comment>
<dbReference type="EMBL" id="JALJOR010000015">
    <property type="protein sequence ID" value="KAK9805494.1"/>
    <property type="molecule type" value="Genomic_DNA"/>
</dbReference>
<keyword evidence="5 16" id="KW-0812">Transmembrane</keyword>
<keyword evidence="8" id="KW-0106">Calcium</keyword>
<evidence type="ECO:0000256" key="14">
    <source>
        <dbReference type="ARBA" id="ARBA00026104"/>
    </source>
</evidence>
<evidence type="ECO:0000259" key="17">
    <source>
        <dbReference type="Pfam" id="PF01764"/>
    </source>
</evidence>
<dbReference type="AlphaFoldDB" id="A0AAW1P584"/>
<keyword evidence="3" id="KW-1003">Cell membrane</keyword>
<feature type="transmembrane region" description="Helical" evidence="16">
    <location>
        <begin position="209"/>
        <end position="231"/>
    </location>
</feature>
<dbReference type="SUPFAM" id="SSF53474">
    <property type="entry name" value="alpha/beta-Hydrolases"/>
    <property type="match status" value="1"/>
</dbReference>
<name>A0AAW1P584_9CHLO</name>